<evidence type="ECO:0000313" key="1">
    <source>
        <dbReference type="EMBL" id="KAK3750609.1"/>
    </source>
</evidence>
<gene>
    <name evidence="1" type="ORF">RRG08_018378</name>
</gene>
<dbReference type="Proteomes" id="UP001283361">
    <property type="component" value="Unassembled WGS sequence"/>
</dbReference>
<comment type="caution">
    <text evidence="1">The sequence shown here is derived from an EMBL/GenBank/DDBJ whole genome shotgun (WGS) entry which is preliminary data.</text>
</comment>
<protein>
    <submittedName>
        <fullName evidence="1">Uncharacterized protein</fullName>
    </submittedName>
</protein>
<dbReference type="AlphaFoldDB" id="A0AAE0YLM8"/>
<name>A0AAE0YLM8_9GAST</name>
<sequence>MLHHFTIKALPPTELNPGCKINILMSSGWRSLARVMSPKFADEYCPVMAMFREVQGRAGEARSQPVIR</sequence>
<keyword evidence="2" id="KW-1185">Reference proteome</keyword>
<accession>A0AAE0YLM8</accession>
<reference evidence="1" key="1">
    <citation type="journal article" date="2023" name="G3 (Bethesda)">
        <title>A reference genome for the long-term kleptoplast-retaining sea slug Elysia crispata morphotype clarki.</title>
        <authorList>
            <person name="Eastman K.E."/>
            <person name="Pendleton A.L."/>
            <person name="Shaikh M.A."/>
            <person name="Suttiyut T."/>
            <person name="Ogas R."/>
            <person name="Tomko P."/>
            <person name="Gavelis G."/>
            <person name="Widhalm J.R."/>
            <person name="Wisecaver J.H."/>
        </authorList>
    </citation>
    <scope>NUCLEOTIDE SEQUENCE</scope>
    <source>
        <strain evidence="1">ECLA1</strain>
    </source>
</reference>
<dbReference type="EMBL" id="JAWDGP010005863">
    <property type="protein sequence ID" value="KAK3750609.1"/>
    <property type="molecule type" value="Genomic_DNA"/>
</dbReference>
<organism evidence="1 2">
    <name type="scientific">Elysia crispata</name>
    <name type="common">lettuce slug</name>
    <dbReference type="NCBI Taxonomy" id="231223"/>
    <lineage>
        <taxon>Eukaryota</taxon>
        <taxon>Metazoa</taxon>
        <taxon>Spiralia</taxon>
        <taxon>Lophotrochozoa</taxon>
        <taxon>Mollusca</taxon>
        <taxon>Gastropoda</taxon>
        <taxon>Heterobranchia</taxon>
        <taxon>Euthyneura</taxon>
        <taxon>Panpulmonata</taxon>
        <taxon>Sacoglossa</taxon>
        <taxon>Placobranchoidea</taxon>
        <taxon>Plakobranchidae</taxon>
        <taxon>Elysia</taxon>
    </lineage>
</organism>
<evidence type="ECO:0000313" key="2">
    <source>
        <dbReference type="Proteomes" id="UP001283361"/>
    </source>
</evidence>
<proteinExistence type="predicted"/>